<dbReference type="InterPro" id="IPR015202">
    <property type="entry name" value="GO-like_E_set"/>
</dbReference>
<organism evidence="5 6">
    <name type="scientific">Deinococcus marmoris</name>
    <dbReference type="NCBI Taxonomy" id="249408"/>
    <lineage>
        <taxon>Bacteria</taxon>
        <taxon>Thermotogati</taxon>
        <taxon>Deinococcota</taxon>
        <taxon>Deinococci</taxon>
        <taxon>Deinococcales</taxon>
        <taxon>Deinococcaceae</taxon>
        <taxon>Deinococcus</taxon>
    </lineage>
</organism>
<dbReference type="InterPro" id="IPR009880">
    <property type="entry name" value="Glyoxal_oxidase_N"/>
</dbReference>
<name>A0A1U7NYZ8_9DEIO</name>
<gene>
    <name evidence="5" type="ORF">BOO71_0006757</name>
</gene>
<keyword evidence="1" id="KW-0732">Signal</keyword>
<evidence type="ECO:0000259" key="4">
    <source>
        <dbReference type="Pfam" id="PF09118"/>
    </source>
</evidence>
<dbReference type="Gene3D" id="2.60.20.10">
    <property type="entry name" value="Crystallins"/>
    <property type="match status" value="1"/>
</dbReference>
<dbReference type="Proteomes" id="UP000186607">
    <property type="component" value="Unassembled WGS sequence"/>
</dbReference>
<dbReference type="InterPro" id="IPR037293">
    <property type="entry name" value="Gal_Oxidase_central_sf"/>
</dbReference>
<dbReference type="AlphaFoldDB" id="A0A1U7NYZ8"/>
<feature type="domain" description="Galactose oxidase-like Early set" evidence="4">
    <location>
        <begin position="444"/>
        <end position="535"/>
    </location>
</feature>
<dbReference type="SUPFAM" id="SSF50965">
    <property type="entry name" value="Galactose oxidase, central domain"/>
    <property type="match status" value="1"/>
</dbReference>
<proteinExistence type="predicted"/>
<dbReference type="InterPro" id="IPR014756">
    <property type="entry name" value="Ig_E-set"/>
</dbReference>
<dbReference type="SUPFAM" id="SSF81296">
    <property type="entry name" value="E set domains"/>
    <property type="match status" value="1"/>
</dbReference>
<reference evidence="5 6" key="1">
    <citation type="submission" date="2017-01" db="EMBL/GenBank/DDBJ databases">
        <title>Genome Analysis of Deinococcus marmoris KOPRI26562.</title>
        <authorList>
            <person name="Kim J.H."/>
            <person name="Oh H.-M."/>
        </authorList>
    </citation>
    <scope>NUCLEOTIDE SEQUENCE [LARGE SCALE GENOMIC DNA]</scope>
    <source>
        <strain evidence="5 6">KOPRI26562</strain>
    </source>
</reference>
<dbReference type="PANTHER" id="PTHR32208">
    <property type="entry name" value="SECRETED PROTEIN-RELATED"/>
    <property type="match status" value="1"/>
</dbReference>
<evidence type="ECO:0000313" key="6">
    <source>
        <dbReference type="Proteomes" id="UP000186607"/>
    </source>
</evidence>
<dbReference type="CDD" id="cd02851">
    <property type="entry name" value="E_set_GO_C"/>
    <property type="match status" value="1"/>
</dbReference>
<feature type="region of interest" description="Disordered" evidence="2">
    <location>
        <begin position="557"/>
        <end position="598"/>
    </location>
</feature>
<evidence type="ECO:0000313" key="5">
    <source>
        <dbReference type="EMBL" id="OLV18145.1"/>
    </source>
</evidence>
<dbReference type="Pfam" id="PF07250">
    <property type="entry name" value="Glyoxal_oxid_N"/>
    <property type="match status" value="1"/>
</dbReference>
<dbReference type="STRING" id="249408.BOO71_0006757"/>
<evidence type="ECO:0000256" key="1">
    <source>
        <dbReference type="ARBA" id="ARBA00022729"/>
    </source>
</evidence>
<dbReference type="InterPro" id="IPR013783">
    <property type="entry name" value="Ig-like_fold"/>
</dbReference>
<comment type="caution">
    <text evidence="5">The sequence shown here is derived from an EMBL/GenBank/DDBJ whole genome shotgun (WGS) entry which is preliminary data.</text>
</comment>
<dbReference type="EMBL" id="MSTI01000076">
    <property type="protein sequence ID" value="OLV18145.1"/>
    <property type="molecule type" value="Genomic_DNA"/>
</dbReference>
<feature type="domain" description="Glyoxal oxidase N-terminal" evidence="3">
    <location>
        <begin position="135"/>
        <end position="405"/>
    </location>
</feature>
<dbReference type="Gene3D" id="2.60.40.10">
    <property type="entry name" value="Immunoglobulins"/>
    <property type="match status" value="1"/>
</dbReference>
<dbReference type="RefSeq" id="WP_075832458.1">
    <property type="nucleotide sequence ID" value="NZ_MSTI01000076.1"/>
</dbReference>
<evidence type="ECO:0000256" key="2">
    <source>
        <dbReference type="SAM" id="MobiDB-lite"/>
    </source>
</evidence>
<dbReference type="SMART" id="SM00612">
    <property type="entry name" value="Kelch"/>
    <property type="match status" value="2"/>
</dbReference>
<sequence>MDNDTISSLQVAAGYQIKACENLNLGGNCVTYIPGDYGWGGDAANDKFSSVQITTYASGSGSANRANQGEWSAVVPWPLIPIQAALNPDGQLMTWSSVTDDRAEAWYADVSKQIQTRVDLWNPASNLHRWIDEKLGNDIFCSGFTHAADGSLIVVGGSIREGEGIQASFAYNFVTSAWKKLANLTQKRWYSSATALASGEVLALGTFSDLPEVFNGTGWRQLTNARNGNYNTFFPWTQSAPNGKVFYAGPNSQLSYLDTAGAGNITVTGQRDGIDRYYGSYATYDTGKILTAGGSNLVPGSNQNASTTASVINLNGPVPQVSSTESMKNKRTYHTLTILSDGQVLATGGTTSTAAYDANAGVYAAELWNPGSQKWSTLASQKVTRQYHSFALLLPDGRVASGGGGYCCDSKAAPLRANNPINKPNVEFFSPPYLFDAQGNPARRPAINSAPEQISYNQGFNVALGSLGDSAQISKLHLIRLGSVTHGVNMEQRLTPLRFNQSGNTLNANITPPGYYMLIAVNDKGVPSVARMIKVGQASWTARSIREKLQSDEASIPHEHDGADADHDHAAQAQTADHDHADQDHGAGELAVKHTHNE</sequence>
<dbReference type="Pfam" id="PF09118">
    <property type="entry name" value="GO-like_E_set"/>
    <property type="match status" value="1"/>
</dbReference>
<dbReference type="InterPro" id="IPR011043">
    <property type="entry name" value="Gal_Oxase/kelch_b-propeller"/>
</dbReference>
<keyword evidence="6" id="KW-1185">Reference proteome</keyword>
<dbReference type="InterPro" id="IPR006652">
    <property type="entry name" value="Kelch_1"/>
</dbReference>
<accession>A0A1U7NYZ8</accession>
<dbReference type="PANTHER" id="PTHR32208:SF56">
    <property type="entry name" value="GALACTOSE OXIDASE-RELATED"/>
    <property type="match status" value="1"/>
</dbReference>
<evidence type="ECO:0000259" key="3">
    <source>
        <dbReference type="Pfam" id="PF07250"/>
    </source>
</evidence>
<protein>
    <submittedName>
        <fullName evidence="5">Uncharacterized protein</fullName>
    </submittedName>
</protein>
<dbReference type="OrthoDB" id="8673369at2"/>
<dbReference type="Gene3D" id="2.130.10.80">
    <property type="entry name" value="Galactose oxidase/kelch, beta-propeller"/>
    <property type="match status" value="1"/>
</dbReference>